<dbReference type="InterPro" id="IPR046561">
    <property type="entry name" value="DUF6716"/>
</dbReference>
<reference evidence="2 3" key="1">
    <citation type="submission" date="2024-03" db="EMBL/GenBank/DDBJ databases">
        <title>YIM 134122 draft genome.</title>
        <authorList>
            <person name="Zuo S."/>
            <person name="Xiong L."/>
        </authorList>
    </citation>
    <scope>NUCLEOTIDE SEQUENCE [LARGE SCALE GENOMIC DNA]</scope>
    <source>
        <strain evidence="2 3">YIM 134122</strain>
    </source>
</reference>
<accession>A0ABU9W894</accession>
<gene>
    <name evidence="2" type="ORF">WJX64_16815</name>
</gene>
<proteinExistence type="predicted"/>
<protein>
    <submittedName>
        <fullName evidence="2">DUF6716 putative glycosyltransferase</fullName>
    </submittedName>
</protein>
<dbReference type="Proteomes" id="UP001425155">
    <property type="component" value="Unassembled WGS sequence"/>
</dbReference>
<evidence type="ECO:0000313" key="3">
    <source>
        <dbReference type="Proteomes" id="UP001425155"/>
    </source>
</evidence>
<organism evidence="2 3">
    <name type="scientific">Leifsonia stereocauli</name>
    <dbReference type="NCBI Taxonomy" id="3134136"/>
    <lineage>
        <taxon>Bacteria</taxon>
        <taxon>Bacillati</taxon>
        <taxon>Actinomycetota</taxon>
        <taxon>Actinomycetes</taxon>
        <taxon>Micrococcales</taxon>
        <taxon>Microbacteriaceae</taxon>
        <taxon>Leifsonia</taxon>
    </lineage>
</organism>
<feature type="transmembrane region" description="Helical" evidence="1">
    <location>
        <begin position="405"/>
        <end position="422"/>
    </location>
</feature>
<evidence type="ECO:0000256" key="1">
    <source>
        <dbReference type="SAM" id="Phobius"/>
    </source>
</evidence>
<keyword evidence="1" id="KW-0812">Transmembrane</keyword>
<dbReference type="Pfam" id="PF20471">
    <property type="entry name" value="DUF6716"/>
    <property type="match status" value="1"/>
</dbReference>
<keyword evidence="3" id="KW-1185">Reference proteome</keyword>
<evidence type="ECO:0000313" key="2">
    <source>
        <dbReference type="EMBL" id="MEN1948222.1"/>
    </source>
</evidence>
<sequence length="459" mass="49664">MATRRMLVIGDSDSYVKWGAALASRLPSDWAVEIVVLASPVQPSARQLEDALAGSAFAVGQVRVRRLTDLARVVAELRPDAVLLALRGPMVRVVIRAIGSVPNRPVLLSGFPGITIPAVPKAIVYREQTDLIVLHSRHEVREFSRNAERMPVSVDFGLATLPFLNQPASATATASVPVPESAAPGQNPAAADSIVFAAQAIVPRHPDDRIALLQWLVETARAHPEKRVVVKVRARAGEAQTHAETHDFGALLADGELADRWGGALPTNLVVEDGPMADHLARAVALVTVSSTAALEAIAADIPVLLLDDFGIAPRLINTVFIDSGLFGDEGDLRAGLFRRPRSEWLGDNYFHGLAADDWHERLEQLVARRDAAPLQLAPQRHNLRGGRLRRAWDRKRMLGSYDDSVAGFLAMVVAVPSLWVLRRVRRVVRAVVPAPLLVPLARDSTPAERAVAGEAALR</sequence>
<comment type="caution">
    <text evidence="2">The sequence shown here is derived from an EMBL/GenBank/DDBJ whole genome shotgun (WGS) entry which is preliminary data.</text>
</comment>
<keyword evidence="1" id="KW-1133">Transmembrane helix</keyword>
<keyword evidence="1" id="KW-0472">Membrane</keyword>
<name>A0ABU9W894_9MICO</name>
<dbReference type="EMBL" id="JBCLVG010000003">
    <property type="protein sequence ID" value="MEN1948222.1"/>
    <property type="molecule type" value="Genomic_DNA"/>
</dbReference>
<dbReference type="RefSeq" id="WP_342116337.1">
    <property type="nucleotide sequence ID" value="NZ_JBCAUN010000003.1"/>
</dbReference>